<protein>
    <submittedName>
        <fullName evidence="1">Uncharacterized protein</fullName>
    </submittedName>
</protein>
<gene>
    <name evidence="1" type="ORF">PUN28_000880</name>
</gene>
<proteinExistence type="predicted"/>
<keyword evidence="2" id="KW-1185">Reference proteome</keyword>
<dbReference type="Proteomes" id="UP001430953">
    <property type="component" value="Unassembled WGS sequence"/>
</dbReference>
<evidence type="ECO:0000313" key="1">
    <source>
        <dbReference type="EMBL" id="KAL0133439.1"/>
    </source>
</evidence>
<organism evidence="1 2">
    <name type="scientific">Cardiocondyla obscurior</name>
    <dbReference type="NCBI Taxonomy" id="286306"/>
    <lineage>
        <taxon>Eukaryota</taxon>
        <taxon>Metazoa</taxon>
        <taxon>Ecdysozoa</taxon>
        <taxon>Arthropoda</taxon>
        <taxon>Hexapoda</taxon>
        <taxon>Insecta</taxon>
        <taxon>Pterygota</taxon>
        <taxon>Neoptera</taxon>
        <taxon>Endopterygota</taxon>
        <taxon>Hymenoptera</taxon>
        <taxon>Apocrita</taxon>
        <taxon>Aculeata</taxon>
        <taxon>Formicoidea</taxon>
        <taxon>Formicidae</taxon>
        <taxon>Myrmicinae</taxon>
        <taxon>Cardiocondyla</taxon>
    </lineage>
</organism>
<dbReference type="EMBL" id="JADYXP020000001">
    <property type="protein sequence ID" value="KAL0133439.1"/>
    <property type="molecule type" value="Genomic_DNA"/>
</dbReference>
<comment type="caution">
    <text evidence="1">The sequence shown here is derived from an EMBL/GenBank/DDBJ whole genome shotgun (WGS) entry which is preliminary data.</text>
</comment>
<evidence type="ECO:0000313" key="2">
    <source>
        <dbReference type="Proteomes" id="UP001430953"/>
    </source>
</evidence>
<reference evidence="1 2" key="1">
    <citation type="submission" date="2023-03" db="EMBL/GenBank/DDBJ databases">
        <title>High recombination rates correlate with genetic variation in Cardiocondyla obscurior ants.</title>
        <authorList>
            <person name="Errbii M."/>
        </authorList>
    </citation>
    <scope>NUCLEOTIDE SEQUENCE [LARGE SCALE GENOMIC DNA]</scope>
    <source>
        <strain evidence="1">Alpha-2009</strain>
        <tissue evidence="1">Whole body</tissue>
    </source>
</reference>
<name>A0AAW2H1L9_9HYME</name>
<sequence length="119" mass="13813">MPNFVPLRVSKINFAYVDRALNSFKRDGRVEEPPESKIPGKHTVLKTMKEMRQQFRYDDNQRYNCCYSKRLGKLPKVLKLSQSDGHRFETTDNTVAVKRVSPAVETQRILNIPLTTLDT</sequence>
<accession>A0AAW2H1L9</accession>
<dbReference type="AlphaFoldDB" id="A0AAW2H1L9"/>